<dbReference type="RefSeq" id="WP_099386487.1">
    <property type="nucleotide sequence ID" value="NZ_JANSWH010000039.1"/>
</dbReference>
<evidence type="ECO:0000259" key="1">
    <source>
        <dbReference type="SMART" id="SM00849"/>
    </source>
</evidence>
<proteinExistence type="predicted"/>
<evidence type="ECO:0000313" key="2">
    <source>
        <dbReference type="EMBL" id="PHU37207.1"/>
    </source>
</evidence>
<dbReference type="Pfam" id="PF00753">
    <property type="entry name" value="Lactamase_B"/>
    <property type="match status" value="2"/>
</dbReference>
<reference evidence="2 3" key="2">
    <citation type="submission" date="2017-10" db="EMBL/GenBank/DDBJ databases">
        <authorList>
            <person name="Banno H."/>
            <person name="Chua N.-H."/>
        </authorList>
    </citation>
    <scope>NUCLEOTIDE SEQUENCE [LARGE SCALE GENOMIC DNA]</scope>
    <source>
        <strain evidence="2 3">JK623</strain>
    </source>
</reference>
<dbReference type="AlphaFoldDB" id="A0A2G3E1N3"/>
<dbReference type="InterPro" id="IPR001279">
    <property type="entry name" value="Metallo-B-lactamas"/>
</dbReference>
<dbReference type="InterPro" id="IPR036866">
    <property type="entry name" value="RibonucZ/Hydroxyglut_hydro"/>
</dbReference>
<dbReference type="SMART" id="SM00849">
    <property type="entry name" value="Lactamase_B"/>
    <property type="match status" value="1"/>
</dbReference>
<comment type="caution">
    <text evidence="2">The sequence shown here is derived from an EMBL/GenBank/DDBJ whole genome shotgun (WGS) entry which is preliminary data.</text>
</comment>
<dbReference type="PANTHER" id="PTHR42951:SF22">
    <property type="entry name" value="METALLO BETA-LACTAMASE SUPERFAMILY LIPOPROTEIN"/>
    <property type="match status" value="1"/>
</dbReference>
<protein>
    <recommendedName>
        <fullName evidence="1">Metallo-beta-lactamase domain-containing protein</fullName>
    </recommendedName>
</protein>
<accession>A0A2G3E1N3</accession>
<dbReference type="Gene3D" id="3.60.15.10">
    <property type="entry name" value="Ribonuclease Z/Hydroxyacylglutathione hydrolase-like"/>
    <property type="match status" value="1"/>
</dbReference>
<feature type="domain" description="Metallo-beta-lactamase" evidence="1">
    <location>
        <begin position="25"/>
        <end position="205"/>
    </location>
</feature>
<dbReference type="PANTHER" id="PTHR42951">
    <property type="entry name" value="METALLO-BETA-LACTAMASE DOMAIN-CONTAINING"/>
    <property type="match status" value="1"/>
</dbReference>
<organism evidence="2 3">
    <name type="scientific">Agathobacter ruminis</name>
    <dbReference type="NCBI Taxonomy" id="1712665"/>
    <lineage>
        <taxon>Bacteria</taxon>
        <taxon>Bacillati</taxon>
        <taxon>Bacillota</taxon>
        <taxon>Clostridia</taxon>
        <taxon>Lachnospirales</taxon>
        <taxon>Lachnospiraceae</taxon>
        <taxon>Agathobacter</taxon>
    </lineage>
</organism>
<name>A0A2G3E1N3_9FIRM</name>
<reference evidence="2 3" key="1">
    <citation type="submission" date="2017-10" db="EMBL/GenBank/DDBJ databases">
        <title>Resolving the taxonomy of Roseburia spp., Eubacterium rectale and Agathobacter spp. through phylogenomic analysis.</title>
        <authorList>
            <person name="Sheridan P.O."/>
            <person name="Walker A.W."/>
            <person name="Duncan S.H."/>
            <person name="Scott K.P."/>
            <person name="Toole P.W.O."/>
            <person name="Luis P."/>
            <person name="Flint H.J."/>
        </authorList>
    </citation>
    <scope>NUCLEOTIDE SEQUENCE [LARGE SCALE GENOMIC DNA]</scope>
    <source>
        <strain evidence="2 3">JK623</strain>
    </source>
</reference>
<dbReference type="InterPro" id="IPR050855">
    <property type="entry name" value="NDM-1-like"/>
</dbReference>
<evidence type="ECO:0000313" key="3">
    <source>
        <dbReference type="Proteomes" id="UP000224563"/>
    </source>
</evidence>
<keyword evidence="3" id="KW-1185">Reference proteome</keyword>
<dbReference type="Proteomes" id="UP000224563">
    <property type="component" value="Unassembled WGS sequence"/>
</dbReference>
<gene>
    <name evidence="2" type="ORF">CSX02_09370</name>
</gene>
<sequence>MNTNTDFKLQEIDTGIYQLQDERENCATLVIGTQKALLFDTMLGLGDLKGFIHQLTNLPVIVINSHGHFDHIGGNCQFDEIYLNQRDFELLPLMRGCIEELERTHKRPLSKLRESLSEEQVAKIRPLADDSVFDLGGLAIEIVALPGHTAGSVGALIREKRLLLAGDAATPQMCLFMDGCQPLPVYQKTLQKMMNLEFDTFLLGHFLRTFPKEILHKFMECTEIVGKKRGHLLVYTWINRYRGMVYFLEMRNPQINDIICIIIKEESAES</sequence>
<dbReference type="SUPFAM" id="SSF56281">
    <property type="entry name" value="Metallo-hydrolase/oxidoreductase"/>
    <property type="match status" value="1"/>
</dbReference>
<dbReference type="EMBL" id="PDYG01000074">
    <property type="protein sequence ID" value="PHU37207.1"/>
    <property type="molecule type" value="Genomic_DNA"/>
</dbReference>